<dbReference type="STRING" id="118060.ATZ35_05315"/>
<protein>
    <submittedName>
        <fullName evidence="1">Uncharacterized protein</fullName>
    </submittedName>
</protein>
<name>A0A0U2X934_9ENTE</name>
<dbReference type="EMBL" id="CP013655">
    <property type="protein sequence ID" value="ALS36600.1"/>
    <property type="molecule type" value="Genomic_DNA"/>
</dbReference>
<proteinExistence type="predicted"/>
<keyword evidence="2" id="KW-1185">Reference proteome</keyword>
<sequence length="104" mass="12315">MGKEKFQIMTKATEKENLIYSDSSCIVYCNVADFRDDIFWTVILWTENKKNTQQIKITNEQVLEVYKRINYLTVKELSKQVYVSRLGFIEEAPQSLDVPLLDWK</sequence>
<dbReference type="AlphaFoldDB" id="A0A0U2X934"/>
<dbReference type="RefSeq" id="WP_208929830.1">
    <property type="nucleotide sequence ID" value="NZ_CP013655.1"/>
</dbReference>
<reference evidence="2" key="1">
    <citation type="submission" date="2015-12" db="EMBL/GenBank/DDBJ databases">
        <authorList>
            <person name="Lauer A."/>
            <person name="Humrighouse B."/>
            <person name="Loparev V."/>
            <person name="Shewmaker P.L."/>
            <person name="Whitney A.M."/>
            <person name="McLaughlin R.W."/>
        </authorList>
    </citation>
    <scope>NUCLEOTIDE SEQUENCE [LARGE SCALE GENOMIC DNA]</scope>
    <source>
        <strain evidence="2">LMG 26678</strain>
    </source>
</reference>
<dbReference type="Proteomes" id="UP000067523">
    <property type="component" value="Chromosome"/>
</dbReference>
<dbReference type="KEGG" id="erx:ATZ35_05315"/>
<organism evidence="1 2">
    <name type="scientific">Enterococcus rotai</name>
    <dbReference type="NCBI Taxonomy" id="118060"/>
    <lineage>
        <taxon>Bacteria</taxon>
        <taxon>Bacillati</taxon>
        <taxon>Bacillota</taxon>
        <taxon>Bacilli</taxon>
        <taxon>Lactobacillales</taxon>
        <taxon>Enterococcaceae</taxon>
        <taxon>Enterococcus</taxon>
    </lineage>
</organism>
<evidence type="ECO:0000313" key="2">
    <source>
        <dbReference type="Proteomes" id="UP000067523"/>
    </source>
</evidence>
<accession>A0A0U2X934</accession>
<evidence type="ECO:0000313" key="1">
    <source>
        <dbReference type="EMBL" id="ALS36600.1"/>
    </source>
</evidence>
<gene>
    <name evidence="1" type="ORF">ATZ35_05315</name>
</gene>